<evidence type="ECO:0000256" key="6">
    <source>
        <dbReference type="ARBA" id="ARBA00022679"/>
    </source>
</evidence>
<dbReference type="PANTHER" id="PTHR43065">
    <property type="entry name" value="SENSOR HISTIDINE KINASE"/>
    <property type="match status" value="1"/>
</dbReference>
<evidence type="ECO:0000256" key="14">
    <source>
        <dbReference type="SAM" id="Coils"/>
    </source>
</evidence>
<keyword evidence="10" id="KW-0067">ATP-binding</keyword>
<feature type="transmembrane region" description="Helical" evidence="15">
    <location>
        <begin position="62"/>
        <end position="85"/>
    </location>
</feature>
<dbReference type="InterPro" id="IPR036890">
    <property type="entry name" value="HATPase_C_sf"/>
</dbReference>
<protein>
    <recommendedName>
        <fullName evidence="3">histidine kinase</fullName>
        <ecNumber evidence="3">2.7.13.3</ecNumber>
    </recommendedName>
</protein>
<evidence type="ECO:0000256" key="10">
    <source>
        <dbReference type="ARBA" id="ARBA00022840"/>
    </source>
</evidence>
<dbReference type="InterPro" id="IPR004358">
    <property type="entry name" value="Sig_transdc_His_kin-like_C"/>
</dbReference>
<evidence type="ECO:0000259" key="17">
    <source>
        <dbReference type="PROSITE" id="PS50112"/>
    </source>
</evidence>
<dbReference type="SMART" id="SM00388">
    <property type="entry name" value="HisKA"/>
    <property type="match status" value="1"/>
</dbReference>
<dbReference type="SMART" id="SM00091">
    <property type="entry name" value="PAS"/>
    <property type="match status" value="1"/>
</dbReference>
<keyword evidence="5" id="KW-0597">Phosphoprotein</keyword>
<dbReference type="PIRSF" id="PIRSF037532">
    <property type="entry name" value="STHK_NtrY"/>
    <property type="match status" value="1"/>
</dbReference>
<feature type="transmembrane region" description="Helical" evidence="15">
    <location>
        <begin position="312"/>
        <end position="335"/>
    </location>
</feature>
<dbReference type="PROSITE" id="PS50109">
    <property type="entry name" value="HIS_KIN"/>
    <property type="match status" value="1"/>
</dbReference>
<evidence type="ECO:0000256" key="8">
    <source>
        <dbReference type="ARBA" id="ARBA00022741"/>
    </source>
</evidence>
<dbReference type="InterPro" id="IPR013767">
    <property type="entry name" value="PAS_fold"/>
</dbReference>
<dbReference type="PRINTS" id="PR00344">
    <property type="entry name" value="BCTRLSENSOR"/>
</dbReference>
<evidence type="ECO:0000256" key="2">
    <source>
        <dbReference type="ARBA" id="ARBA00004651"/>
    </source>
</evidence>
<evidence type="ECO:0000256" key="3">
    <source>
        <dbReference type="ARBA" id="ARBA00012438"/>
    </source>
</evidence>
<evidence type="ECO:0000256" key="12">
    <source>
        <dbReference type="ARBA" id="ARBA00023012"/>
    </source>
</evidence>
<keyword evidence="13 15" id="KW-0472">Membrane</keyword>
<keyword evidence="14" id="KW-0175">Coiled coil</keyword>
<dbReference type="PROSITE" id="PS50885">
    <property type="entry name" value="HAMP"/>
    <property type="match status" value="1"/>
</dbReference>
<evidence type="ECO:0000256" key="1">
    <source>
        <dbReference type="ARBA" id="ARBA00000085"/>
    </source>
</evidence>
<dbReference type="Pfam" id="PF00989">
    <property type="entry name" value="PAS"/>
    <property type="match status" value="1"/>
</dbReference>
<feature type="coiled-coil region" evidence="14">
    <location>
        <begin position="376"/>
        <end position="407"/>
    </location>
</feature>
<evidence type="ECO:0000256" key="15">
    <source>
        <dbReference type="SAM" id="Phobius"/>
    </source>
</evidence>
<evidence type="ECO:0000256" key="13">
    <source>
        <dbReference type="ARBA" id="ARBA00023136"/>
    </source>
</evidence>
<dbReference type="Pfam" id="PF19312">
    <property type="entry name" value="NtrY_N"/>
    <property type="match status" value="1"/>
</dbReference>
<feature type="domain" description="PAS" evidence="17">
    <location>
        <begin position="407"/>
        <end position="477"/>
    </location>
</feature>
<dbReference type="InterPro" id="IPR005467">
    <property type="entry name" value="His_kinase_dom"/>
</dbReference>
<feature type="transmembrane region" description="Helical" evidence="15">
    <location>
        <begin position="105"/>
        <end position="127"/>
    </location>
</feature>
<dbReference type="CDD" id="cd00082">
    <property type="entry name" value="HisKA"/>
    <property type="match status" value="1"/>
</dbReference>
<dbReference type="Proteomes" id="UP000594688">
    <property type="component" value="Chromosome"/>
</dbReference>
<dbReference type="Gene3D" id="3.30.450.20">
    <property type="entry name" value="PAS domain"/>
    <property type="match status" value="1"/>
</dbReference>
<feature type="domain" description="HAMP" evidence="18">
    <location>
        <begin position="336"/>
        <end position="388"/>
    </location>
</feature>
<dbReference type="InterPro" id="IPR036097">
    <property type="entry name" value="HisK_dim/P_sf"/>
</dbReference>
<feature type="domain" description="Histidine kinase" evidence="16">
    <location>
        <begin position="538"/>
        <end position="750"/>
    </location>
</feature>
<dbReference type="Pfam" id="PF00672">
    <property type="entry name" value="HAMP"/>
    <property type="match status" value="1"/>
</dbReference>
<dbReference type="SUPFAM" id="SSF47384">
    <property type="entry name" value="Homodimeric domain of signal transducing histidine kinase"/>
    <property type="match status" value="1"/>
</dbReference>
<organism evidence="19 20">
    <name type="scientific">Candidatus Nitronauta litoralis</name>
    <dbReference type="NCBI Taxonomy" id="2705533"/>
    <lineage>
        <taxon>Bacteria</taxon>
        <taxon>Pseudomonadati</taxon>
        <taxon>Nitrospinota/Tectimicrobiota group</taxon>
        <taxon>Nitrospinota</taxon>
        <taxon>Nitrospinia</taxon>
        <taxon>Nitrospinales</taxon>
        <taxon>Nitrospinaceae</taxon>
        <taxon>Candidatus Nitronauta</taxon>
    </lineage>
</organism>
<evidence type="ECO:0000313" key="20">
    <source>
        <dbReference type="Proteomes" id="UP000594688"/>
    </source>
</evidence>
<dbReference type="SUPFAM" id="SSF55874">
    <property type="entry name" value="ATPase domain of HSP90 chaperone/DNA topoisomerase II/histidine kinase"/>
    <property type="match status" value="1"/>
</dbReference>
<dbReference type="EMBL" id="CP048685">
    <property type="protein sequence ID" value="QPJ62760.1"/>
    <property type="molecule type" value="Genomic_DNA"/>
</dbReference>
<accession>A0A7T0G0X1</accession>
<evidence type="ECO:0000256" key="9">
    <source>
        <dbReference type="ARBA" id="ARBA00022777"/>
    </source>
</evidence>
<comment type="catalytic activity">
    <reaction evidence="1">
        <text>ATP + protein L-histidine = ADP + protein N-phospho-L-histidine.</text>
        <dbReference type="EC" id="2.7.13.3"/>
    </reaction>
</comment>
<dbReference type="InterPro" id="IPR017232">
    <property type="entry name" value="NtrY"/>
</dbReference>
<dbReference type="AlphaFoldDB" id="A0A7T0G0X1"/>
<dbReference type="InterPro" id="IPR035965">
    <property type="entry name" value="PAS-like_dom_sf"/>
</dbReference>
<dbReference type="Gene3D" id="1.10.287.130">
    <property type="match status" value="1"/>
</dbReference>
<dbReference type="InterPro" id="IPR000014">
    <property type="entry name" value="PAS"/>
</dbReference>
<dbReference type="CDD" id="cd06225">
    <property type="entry name" value="HAMP"/>
    <property type="match status" value="1"/>
</dbReference>
<dbReference type="GO" id="GO:0005524">
    <property type="term" value="F:ATP binding"/>
    <property type="evidence" value="ECO:0007669"/>
    <property type="project" value="UniProtKB-KW"/>
</dbReference>
<dbReference type="GO" id="GO:0000155">
    <property type="term" value="F:phosphorelay sensor kinase activity"/>
    <property type="evidence" value="ECO:0007669"/>
    <property type="project" value="InterPro"/>
</dbReference>
<dbReference type="KEGG" id="nli:G3M70_13095"/>
<comment type="subcellular location">
    <subcellularLocation>
        <location evidence="2">Cell membrane</location>
        <topology evidence="2">Multi-pass membrane protein</topology>
    </subcellularLocation>
</comment>
<keyword evidence="8" id="KW-0547">Nucleotide-binding</keyword>
<dbReference type="InterPro" id="IPR003660">
    <property type="entry name" value="HAMP_dom"/>
</dbReference>
<dbReference type="Gene3D" id="6.10.340.10">
    <property type="match status" value="1"/>
</dbReference>
<proteinExistence type="predicted"/>
<evidence type="ECO:0000313" key="19">
    <source>
        <dbReference type="EMBL" id="QPJ62760.1"/>
    </source>
</evidence>
<sequence length="759" mass="86736">MSSGPSISSNPFNTTLTEAEIRKKRSRARWRLALIFLALVGLTGLEVYLLQERSSISDNIPVLLLFNIILILLFLLIVLIVRNFVKLHNERKSRILGSRFQTKLIVAFLTLALVPSILLFFVASKLFSYSVGNWFSFQVEDSLQQSMEVAREYYSYVEKQSHFHAQQLEKQITGNQLYRQEKRVDLDQLVANKVVDYNLGALFIYDNAGQLVAARTHPDSKLNSEPEDFLSLIRASTGDERISEVRSYRGENYLSVLVPLTQKVEDGSTVWGYIVTLSEIPKSSLMKIGNIQNMFEQYKKQSLLKLPVSANYYFTFLLITLLILFSAIWLGIYLARGITIPIQQLAEGTRRVASGDLNVRIRLDTTDEIGILVTSFNQMTGELQENRKRIEQANEDLKSTNFELERRRNYIETVLENVGAGVISIDKKGLVTTFNNAAKRILGYSKNNPMGSTYKDAFPPSFHDPIRQMIRKMSRENSRLMQEQVEITLGDAPLNLLVNLNFMLDHSKKYLGLLIVFEDLTQLIKAQKVAAWQEVAQGIAHEIKNPLTPIQLNTQRLKKKYYEDKVTFSKVFDESIDIITQEVEGMKQLLNEFLRFSRMPTPSPRATPIHPLIKDVIRLYEGHEKNIRITTRFDPNLQNLFLDPDQIRRVFINLFDNALDALSAEGNIIINTWLHSDTGRVRIEFSDDGKGIQPQNREKLFLPHFTTKKRGTGLGLAIVSRIIIDHNGLIQVRDNHPRGTTFIIELPVSSSQDIPERVA</sequence>
<evidence type="ECO:0000256" key="11">
    <source>
        <dbReference type="ARBA" id="ARBA00022989"/>
    </source>
</evidence>
<dbReference type="SMART" id="SM00304">
    <property type="entry name" value="HAMP"/>
    <property type="match status" value="1"/>
</dbReference>
<dbReference type="GO" id="GO:0006355">
    <property type="term" value="P:regulation of DNA-templated transcription"/>
    <property type="evidence" value="ECO:0007669"/>
    <property type="project" value="InterPro"/>
</dbReference>
<keyword evidence="4" id="KW-1003">Cell membrane</keyword>
<keyword evidence="6" id="KW-0808">Transferase</keyword>
<dbReference type="GO" id="GO:0005886">
    <property type="term" value="C:plasma membrane"/>
    <property type="evidence" value="ECO:0007669"/>
    <property type="project" value="UniProtKB-SubCell"/>
</dbReference>
<keyword evidence="7 15" id="KW-0812">Transmembrane</keyword>
<dbReference type="PANTHER" id="PTHR43065:SF42">
    <property type="entry name" value="TWO-COMPONENT SENSOR PPRA"/>
    <property type="match status" value="1"/>
</dbReference>
<dbReference type="Gene3D" id="3.30.565.10">
    <property type="entry name" value="Histidine kinase-like ATPase, C-terminal domain"/>
    <property type="match status" value="1"/>
</dbReference>
<evidence type="ECO:0000256" key="4">
    <source>
        <dbReference type="ARBA" id="ARBA00022475"/>
    </source>
</evidence>
<dbReference type="SMART" id="SM00387">
    <property type="entry name" value="HATPase_c"/>
    <property type="match status" value="1"/>
</dbReference>
<reference evidence="19 20" key="1">
    <citation type="submission" date="2020-02" db="EMBL/GenBank/DDBJ databases">
        <title>Genomic and physiological characterization of two novel Nitrospinaceae genera.</title>
        <authorList>
            <person name="Mueller A.J."/>
            <person name="Jung M.-Y."/>
            <person name="Strachan C.R."/>
            <person name="Herbold C.W."/>
            <person name="Kirkegaard R.H."/>
            <person name="Daims H."/>
        </authorList>
    </citation>
    <scope>NUCLEOTIDE SEQUENCE [LARGE SCALE GENOMIC DNA]</scope>
    <source>
        <strain evidence="19">EB</strain>
    </source>
</reference>
<dbReference type="PROSITE" id="PS50112">
    <property type="entry name" value="PAS"/>
    <property type="match status" value="1"/>
</dbReference>
<keyword evidence="9" id="KW-0418">Kinase</keyword>
<dbReference type="InterPro" id="IPR003594">
    <property type="entry name" value="HATPase_dom"/>
</dbReference>
<feature type="transmembrane region" description="Helical" evidence="15">
    <location>
        <begin position="32"/>
        <end position="50"/>
    </location>
</feature>
<dbReference type="SUPFAM" id="SSF158472">
    <property type="entry name" value="HAMP domain-like"/>
    <property type="match status" value="1"/>
</dbReference>
<dbReference type="SUPFAM" id="SSF55785">
    <property type="entry name" value="PYP-like sensor domain (PAS domain)"/>
    <property type="match status" value="1"/>
</dbReference>
<evidence type="ECO:0000256" key="7">
    <source>
        <dbReference type="ARBA" id="ARBA00022692"/>
    </source>
</evidence>
<dbReference type="NCBIfam" id="TIGR00229">
    <property type="entry name" value="sensory_box"/>
    <property type="match status" value="1"/>
</dbReference>
<dbReference type="InterPro" id="IPR003661">
    <property type="entry name" value="HisK_dim/P_dom"/>
</dbReference>
<dbReference type="CDD" id="cd00130">
    <property type="entry name" value="PAS"/>
    <property type="match status" value="1"/>
</dbReference>
<evidence type="ECO:0000259" key="16">
    <source>
        <dbReference type="PROSITE" id="PS50109"/>
    </source>
</evidence>
<name>A0A7T0G0X1_9BACT</name>
<evidence type="ECO:0000259" key="18">
    <source>
        <dbReference type="PROSITE" id="PS50885"/>
    </source>
</evidence>
<gene>
    <name evidence="19" type="ORF">G3M70_13095</name>
</gene>
<keyword evidence="11 15" id="KW-1133">Transmembrane helix</keyword>
<evidence type="ECO:0000256" key="5">
    <source>
        <dbReference type="ARBA" id="ARBA00022553"/>
    </source>
</evidence>
<dbReference type="InterPro" id="IPR045671">
    <property type="entry name" value="NtrY-like_N"/>
</dbReference>
<dbReference type="Pfam" id="PF02518">
    <property type="entry name" value="HATPase_c"/>
    <property type="match status" value="1"/>
</dbReference>
<dbReference type="Pfam" id="PF00512">
    <property type="entry name" value="HisKA"/>
    <property type="match status" value="1"/>
</dbReference>
<dbReference type="EC" id="2.7.13.3" evidence="3"/>
<keyword evidence="12" id="KW-0902">Two-component regulatory system</keyword>